<gene>
    <name evidence="1" type="ORF">KI387_005681</name>
</gene>
<name>A0AA38LHT6_TAXCH</name>
<comment type="caution">
    <text evidence="1">The sequence shown here is derived from an EMBL/GenBank/DDBJ whole genome shotgun (WGS) entry which is preliminary data.</text>
</comment>
<keyword evidence="2" id="KW-1185">Reference proteome</keyword>
<dbReference type="Proteomes" id="UP000824469">
    <property type="component" value="Unassembled WGS sequence"/>
</dbReference>
<dbReference type="AlphaFoldDB" id="A0AA38LHT6"/>
<evidence type="ECO:0000313" key="1">
    <source>
        <dbReference type="EMBL" id="KAH9325503.1"/>
    </source>
</evidence>
<organism evidence="1 2">
    <name type="scientific">Taxus chinensis</name>
    <name type="common">Chinese yew</name>
    <name type="synonym">Taxus wallichiana var. chinensis</name>
    <dbReference type="NCBI Taxonomy" id="29808"/>
    <lineage>
        <taxon>Eukaryota</taxon>
        <taxon>Viridiplantae</taxon>
        <taxon>Streptophyta</taxon>
        <taxon>Embryophyta</taxon>
        <taxon>Tracheophyta</taxon>
        <taxon>Spermatophyta</taxon>
        <taxon>Pinopsida</taxon>
        <taxon>Pinidae</taxon>
        <taxon>Conifers II</taxon>
        <taxon>Cupressales</taxon>
        <taxon>Taxaceae</taxon>
        <taxon>Taxus</taxon>
    </lineage>
</organism>
<reference evidence="1 2" key="1">
    <citation type="journal article" date="2021" name="Nat. Plants">
        <title>The Taxus genome provides insights into paclitaxel biosynthesis.</title>
        <authorList>
            <person name="Xiong X."/>
            <person name="Gou J."/>
            <person name="Liao Q."/>
            <person name="Li Y."/>
            <person name="Zhou Q."/>
            <person name="Bi G."/>
            <person name="Li C."/>
            <person name="Du R."/>
            <person name="Wang X."/>
            <person name="Sun T."/>
            <person name="Guo L."/>
            <person name="Liang H."/>
            <person name="Lu P."/>
            <person name="Wu Y."/>
            <person name="Zhang Z."/>
            <person name="Ro D.K."/>
            <person name="Shang Y."/>
            <person name="Huang S."/>
            <person name="Yan J."/>
        </authorList>
    </citation>
    <scope>NUCLEOTIDE SEQUENCE [LARGE SCALE GENOMIC DNA]</scope>
    <source>
        <strain evidence="1">Ta-2019</strain>
    </source>
</reference>
<evidence type="ECO:0000313" key="2">
    <source>
        <dbReference type="Proteomes" id="UP000824469"/>
    </source>
</evidence>
<accession>A0AA38LHT6</accession>
<sequence length="53" mass="5720">MTPKVVMGLDTSEEIGVDRFLVLGMVLIVGRGLNVGRDDEEESISIGMVNVDL</sequence>
<dbReference type="EMBL" id="JAHRHJ020000002">
    <property type="protein sequence ID" value="KAH9325503.1"/>
    <property type="molecule type" value="Genomic_DNA"/>
</dbReference>
<feature type="non-terminal residue" evidence="1">
    <location>
        <position position="53"/>
    </location>
</feature>
<protein>
    <submittedName>
        <fullName evidence="1">Uncharacterized protein</fullName>
    </submittedName>
</protein>
<proteinExistence type="predicted"/>